<dbReference type="Proteomes" id="UP000603352">
    <property type="component" value="Unassembled WGS sequence"/>
</dbReference>
<dbReference type="EMBL" id="BMDZ01000032">
    <property type="protein sequence ID" value="GGB45122.1"/>
    <property type="molecule type" value="Genomic_DNA"/>
</dbReference>
<evidence type="ECO:0000313" key="2">
    <source>
        <dbReference type="Proteomes" id="UP000603352"/>
    </source>
</evidence>
<proteinExistence type="predicted"/>
<name>A0ABQ1ILP7_9PROT</name>
<comment type="caution">
    <text evidence="1">The sequence shown here is derived from an EMBL/GenBank/DDBJ whole genome shotgun (WGS) entry which is preliminary data.</text>
</comment>
<dbReference type="InterPro" id="IPR011051">
    <property type="entry name" value="RmlC_Cupin_sf"/>
</dbReference>
<keyword evidence="2" id="KW-1185">Reference proteome</keyword>
<dbReference type="InterPro" id="IPR014710">
    <property type="entry name" value="RmlC-like_jellyroll"/>
</dbReference>
<gene>
    <name evidence="1" type="ORF">GCM10011505_28000</name>
</gene>
<reference evidence="2" key="1">
    <citation type="journal article" date="2019" name="Int. J. Syst. Evol. Microbiol.">
        <title>The Global Catalogue of Microorganisms (GCM) 10K type strain sequencing project: providing services to taxonomists for standard genome sequencing and annotation.</title>
        <authorList>
            <consortium name="The Broad Institute Genomics Platform"/>
            <consortium name="The Broad Institute Genome Sequencing Center for Infectious Disease"/>
            <person name="Wu L."/>
            <person name="Ma J."/>
        </authorList>
    </citation>
    <scope>NUCLEOTIDE SEQUENCE [LARGE SCALE GENOMIC DNA]</scope>
    <source>
        <strain evidence="2">CGMCC 1.10188</strain>
    </source>
</reference>
<dbReference type="CDD" id="cd06982">
    <property type="entry name" value="cupin_BauB-like"/>
    <property type="match status" value="1"/>
</dbReference>
<dbReference type="RefSeq" id="WP_188578901.1">
    <property type="nucleotide sequence ID" value="NZ_BMDZ01000032.1"/>
</dbReference>
<evidence type="ECO:0000313" key="1">
    <source>
        <dbReference type="EMBL" id="GGB45122.1"/>
    </source>
</evidence>
<dbReference type="Gene3D" id="2.60.120.10">
    <property type="entry name" value="Jelly Rolls"/>
    <property type="match status" value="1"/>
</dbReference>
<protein>
    <submittedName>
        <fullName evidence="1">Cupin</fullName>
    </submittedName>
</protein>
<sequence length="103" mass="10955">MTETTTTPTRPQAVPTVQVDNDRVCVTLWSFAPGAETGPHCHGLDYVVVPLTTGQLLIEMPDGTSRLVDRSAGASYAGTAGTDHNVVNPSATEPFAFVEIELR</sequence>
<organism evidence="1 2">
    <name type="scientific">Tistrella bauzanensis</name>
    <dbReference type="NCBI Taxonomy" id="657419"/>
    <lineage>
        <taxon>Bacteria</taxon>
        <taxon>Pseudomonadati</taxon>
        <taxon>Pseudomonadota</taxon>
        <taxon>Alphaproteobacteria</taxon>
        <taxon>Geminicoccales</taxon>
        <taxon>Geminicoccaceae</taxon>
        <taxon>Tistrella</taxon>
    </lineage>
</organism>
<dbReference type="SUPFAM" id="SSF51182">
    <property type="entry name" value="RmlC-like cupins"/>
    <property type="match status" value="1"/>
</dbReference>
<accession>A0ABQ1ILP7</accession>